<gene>
    <name evidence="1" type="ORF">DBY38_07480</name>
</gene>
<evidence type="ECO:0000313" key="2">
    <source>
        <dbReference type="Proteomes" id="UP000246114"/>
    </source>
</evidence>
<comment type="caution">
    <text evidence="1">The sequence shown here is derived from an EMBL/GenBank/DDBJ whole genome shotgun (WGS) entry which is preliminary data.</text>
</comment>
<dbReference type="RefSeq" id="WP_343750229.1">
    <property type="nucleotide sequence ID" value="NZ_BAAACD010000001.1"/>
</dbReference>
<dbReference type="AlphaFoldDB" id="A0A316M924"/>
<name>A0A316M924_9CLOT</name>
<dbReference type="EMBL" id="QAMZ01000036">
    <property type="protein sequence ID" value="PWL53565.1"/>
    <property type="molecule type" value="Genomic_DNA"/>
</dbReference>
<evidence type="ECO:0000313" key="1">
    <source>
        <dbReference type="EMBL" id="PWL53565.1"/>
    </source>
</evidence>
<organism evidence="1 2">
    <name type="scientific">Clostridium cadaveris</name>
    <dbReference type="NCBI Taxonomy" id="1529"/>
    <lineage>
        <taxon>Bacteria</taxon>
        <taxon>Bacillati</taxon>
        <taxon>Bacillota</taxon>
        <taxon>Clostridia</taxon>
        <taxon>Eubacteriales</taxon>
        <taxon>Clostridiaceae</taxon>
        <taxon>Clostridium</taxon>
    </lineage>
</organism>
<proteinExistence type="predicted"/>
<sequence length="189" mass="21789">MKGLIAGNLEIKSGIQKVTINMMDGFVSRSWLDFISFGLIGTGGWASENGELFCVRKSYKKELNKPSFNVSYLKHEAQHLSDYELFSAHEINDDMIGIKLEYRAKLAELIYYPNLKLFHSFMHEANNENKNNSHSYASYLIVSNLSKEIFNEEYVSSWSRWRGKGKKVREYAYKLLEEHTEAIKAPSKG</sequence>
<reference evidence="1 2" key="1">
    <citation type="submission" date="2018-03" db="EMBL/GenBank/DDBJ databases">
        <title>The uncultured portion of the human microbiome is neutrally assembled.</title>
        <authorList>
            <person name="Jeraldo P."/>
            <person name="Boardman L."/>
            <person name="White B.A."/>
            <person name="Nelson H."/>
            <person name="Goldenfeld N."/>
            <person name="Chia N."/>
        </authorList>
    </citation>
    <scope>NUCLEOTIDE SEQUENCE [LARGE SCALE GENOMIC DNA]</scope>
    <source>
        <strain evidence="1">CIM:MAG 903</strain>
    </source>
</reference>
<dbReference type="Proteomes" id="UP000246114">
    <property type="component" value="Unassembled WGS sequence"/>
</dbReference>
<accession>A0A316M924</accession>
<protein>
    <submittedName>
        <fullName evidence="1">Uncharacterized protein</fullName>
    </submittedName>
</protein>